<dbReference type="EMBL" id="JAHZSS010000008">
    <property type="protein sequence ID" value="MBW8191039.1"/>
    <property type="molecule type" value="Genomic_DNA"/>
</dbReference>
<proteinExistence type="predicted"/>
<dbReference type="RefSeq" id="WP_220103723.1">
    <property type="nucleotide sequence ID" value="NZ_JAHZSS010000008.1"/>
</dbReference>
<feature type="signal peptide" evidence="1">
    <location>
        <begin position="1"/>
        <end position="19"/>
    </location>
</feature>
<organism evidence="2 3">
    <name type="scientific">Neiella holothuriorum</name>
    <dbReference type="NCBI Taxonomy" id="2870530"/>
    <lineage>
        <taxon>Bacteria</taxon>
        <taxon>Pseudomonadati</taxon>
        <taxon>Pseudomonadota</taxon>
        <taxon>Gammaproteobacteria</taxon>
        <taxon>Alteromonadales</taxon>
        <taxon>Echinimonadaceae</taxon>
        <taxon>Neiella</taxon>
    </lineage>
</organism>
<reference evidence="2" key="1">
    <citation type="submission" date="2021-07" db="EMBL/GenBank/DDBJ databases">
        <title>Neiella marina sp. nov., isolated from the intestinal content of sea cucumber Apostichopus japonicus.</title>
        <authorList>
            <person name="Bai X."/>
        </authorList>
    </citation>
    <scope>NUCLEOTIDE SEQUENCE</scope>
    <source>
        <strain evidence="2">126</strain>
    </source>
</reference>
<sequence length="143" mass="16104">MAKFYLFLAMVMTGFFANANTCIDAEGFANKNTEKYANIFRVERQVQGDASAYSLFLNRKLHDSDLEAVSILIGSSFESGFDFYTELKSVESENNVNMYYFLLSNELAEKSSLNISYGRCDLVLTIELSEIVENNPKSPKGVE</sequence>
<protein>
    <submittedName>
        <fullName evidence="2">Uncharacterized protein</fullName>
    </submittedName>
</protein>
<keyword evidence="3" id="KW-1185">Reference proteome</keyword>
<dbReference type="Proteomes" id="UP001166251">
    <property type="component" value="Unassembled WGS sequence"/>
</dbReference>
<gene>
    <name evidence="2" type="ORF">K0504_08340</name>
</gene>
<accession>A0ABS7EFP3</accession>
<evidence type="ECO:0000256" key="1">
    <source>
        <dbReference type="SAM" id="SignalP"/>
    </source>
</evidence>
<feature type="chain" id="PRO_5045644352" evidence="1">
    <location>
        <begin position="20"/>
        <end position="143"/>
    </location>
</feature>
<name>A0ABS7EFP3_9GAMM</name>
<evidence type="ECO:0000313" key="2">
    <source>
        <dbReference type="EMBL" id="MBW8191039.1"/>
    </source>
</evidence>
<evidence type="ECO:0000313" key="3">
    <source>
        <dbReference type="Proteomes" id="UP001166251"/>
    </source>
</evidence>
<keyword evidence="1" id="KW-0732">Signal</keyword>
<comment type="caution">
    <text evidence="2">The sequence shown here is derived from an EMBL/GenBank/DDBJ whole genome shotgun (WGS) entry which is preliminary data.</text>
</comment>